<sequence length="653" mass="71298">MSNNSSAAHWCKAVIEQAVPSATLNVAVPPPTPPSFGKNGTKPATPAASTAMNSDGINPQYLQLYQQLYSKPATTTDRTYASVAAQPNLPASLSRPISAPWGSTYTHSTATIAPSSSSLPVPAPVHPTLANALKNKARFTAPPVTVGAPQALSTARAPMPMPTANHQPTGQPESLKNFVKSAFSSCTSGAHREFITKALKEKIAKATSDGALHSHNWDEEPIPAFDPFAVVSAPAAPVFKAPAAHPTAGRTVIQNIGGPVTGLSDFVSFNQSSSSLGAKRKSRFDEGSNSSSSSGGNALSSAVFSGVEKLNTNQEFKMREQRANRFQQQQQEQETFNPYMANDTQQSKKRKKTINANAGKIAALMAMNNNSDSGADFDLDSLKIVGTCQKLEKDYLRLTSAPHPSVVRPEPVLRKAVQLIKKKWAAEEVDYVYMCSQLKSLRQDLTVQHIQNEFTVHVYETHARVALESDDMNEYNQCQTQLKHLYAAGLKGAEMEFTAYRILYYVYLLGNKKYTGGSKDLAHLMSSLSPEAFKDEAVSHALQVRQALQLDNYHRFFKLYRDTPNMGAYILDLMLDNWRAQALQKMNRGYKPEVTASFVVSTLAFEDERLGVEFMRKVGCVLAVDKATGVLMWNTKDSNVDPTALLTQAKLLL</sequence>
<protein>
    <recommendedName>
        <fullName evidence="2">SAC3/GANP/THP3 conserved domain-containing protein</fullName>
    </recommendedName>
</protein>
<dbReference type="EMBL" id="HBIC01008040">
    <property type="protein sequence ID" value="CAE0275176.1"/>
    <property type="molecule type" value="Transcribed_RNA"/>
</dbReference>
<dbReference type="InterPro" id="IPR005062">
    <property type="entry name" value="SAC3/GANP/THP3_conserved"/>
</dbReference>
<dbReference type="AlphaFoldDB" id="A0A7S3GSG7"/>
<dbReference type="PANTHER" id="PTHR12436">
    <property type="entry name" value="80 KDA MCM3-ASSOCIATED PROTEIN"/>
    <property type="match status" value="1"/>
</dbReference>
<feature type="region of interest" description="Disordered" evidence="1">
    <location>
        <begin position="25"/>
        <end position="53"/>
    </location>
</feature>
<dbReference type="Gene3D" id="1.25.40.990">
    <property type="match status" value="1"/>
</dbReference>
<dbReference type="PANTHER" id="PTHR12436:SF4">
    <property type="entry name" value="LEUKOCYTE RECEPTOR CLUSTER MEMBER 8"/>
    <property type="match status" value="1"/>
</dbReference>
<organism evidence="3">
    <name type="scientific">Spumella elongata</name>
    <dbReference type="NCBI Taxonomy" id="89044"/>
    <lineage>
        <taxon>Eukaryota</taxon>
        <taxon>Sar</taxon>
        <taxon>Stramenopiles</taxon>
        <taxon>Ochrophyta</taxon>
        <taxon>Chrysophyceae</taxon>
        <taxon>Chromulinales</taxon>
        <taxon>Chromulinaceae</taxon>
        <taxon>Spumella</taxon>
    </lineage>
</organism>
<feature type="domain" description="SAC3/GANP/THP3 conserved" evidence="2">
    <location>
        <begin position="399"/>
        <end position="620"/>
    </location>
</feature>
<name>A0A7S3GSG7_9STRA</name>
<dbReference type="Pfam" id="PF03399">
    <property type="entry name" value="SAC3_GANP"/>
    <property type="match status" value="1"/>
</dbReference>
<feature type="compositionally biased region" description="Low complexity" evidence="1">
    <location>
        <begin position="287"/>
        <end position="298"/>
    </location>
</feature>
<evidence type="ECO:0000313" key="3">
    <source>
        <dbReference type="EMBL" id="CAE0275176.1"/>
    </source>
</evidence>
<accession>A0A7S3GSG7</accession>
<feature type="region of interest" description="Disordered" evidence="1">
    <location>
        <begin position="277"/>
        <end position="298"/>
    </location>
</feature>
<evidence type="ECO:0000256" key="1">
    <source>
        <dbReference type="SAM" id="MobiDB-lite"/>
    </source>
</evidence>
<gene>
    <name evidence="3" type="ORF">SELO1098_LOCUS4004</name>
</gene>
<evidence type="ECO:0000259" key="2">
    <source>
        <dbReference type="Pfam" id="PF03399"/>
    </source>
</evidence>
<proteinExistence type="predicted"/>
<reference evidence="3" key="1">
    <citation type="submission" date="2021-01" db="EMBL/GenBank/DDBJ databases">
        <authorList>
            <person name="Corre E."/>
            <person name="Pelletier E."/>
            <person name="Niang G."/>
            <person name="Scheremetjew M."/>
            <person name="Finn R."/>
            <person name="Kale V."/>
            <person name="Holt S."/>
            <person name="Cochrane G."/>
            <person name="Meng A."/>
            <person name="Brown T."/>
            <person name="Cohen L."/>
        </authorList>
    </citation>
    <scope>NUCLEOTIDE SEQUENCE</scope>
    <source>
        <strain evidence="3">CCAP 955/1</strain>
    </source>
</reference>
<dbReference type="GO" id="GO:0005634">
    <property type="term" value="C:nucleus"/>
    <property type="evidence" value="ECO:0007669"/>
    <property type="project" value="TreeGrafter"/>
</dbReference>
<dbReference type="InterPro" id="IPR045107">
    <property type="entry name" value="SAC3/GANP/THP3"/>
</dbReference>